<proteinExistence type="predicted"/>
<feature type="repeat" description="ANK" evidence="3">
    <location>
        <begin position="687"/>
        <end position="719"/>
    </location>
</feature>
<evidence type="ECO:0000256" key="3">
    <source>
        <dbReference type="PROSITE-ProRule" id="PRU00023"/>
    </source>
</evidence>
<dbReference type="STRING" id="158607.A0A2P5HMV6"/>
<dbReference type="AlphaFoldDB" id="A0A2P5HMV6"/>
<dbReference type="PROSITE" id="PS50297">
    <property type="entry name" value="ANK_REP_REGION"/>
    <property type="match status" value="4"/>
</dbReference>
<protein>
    <submittedName>
        <fullName evidence="5">B-cell lymphoma 3-encoded protein</fullName>
    </submittedName>
</protein>
<dbReference type="InParanoid" id="A0A2P5HMV6"/>
<feature type="region of interest" description="Disordered" evidence="4">
    <location>
        <begin position="283"/>
        <end position="302"/>
    </location>
</feature>
<evidence type="ECO:0000256" key="2">
    <source>
        <dbReference type="ARBA" id="ARBA00023043"/>
    </source>
</evidence>
<dbReference type="InterPro" id="IPR002110">
    <property type="entry name" value="Ankyrin_rpt"/>
</dbReference>
<feature type="repeat" description="ANK" evidence="3">
    <location>
        <begin position="616"/>
        <end position="652"/>
    </location>
</feature>
<feature type="repeat" description="ANK" evidence="3">
    <location>
        <begin position="654"/>
        <end position="686"/>
    </location>
</feature>
<evidence type="ECO:0000313" key="5">
    <source>
        <dbReference type="EMBL" id="POS71575.1"/>
    </source>
</evidence>
<evidence type="ECO:0000313" key="6">
    <source>
        <dbReference type="Proteomes" id="UP000094444"/>
    </source>
</evidence>
<reference evidence="5" key="1">
    <citation type="submission" date="2017-09" db="EMBL/GenBank/DDBJ databases">
        <title>Polyketide synthases of a Diaporthe helianthi virulent isolate.</title>
        <authorList>
            <person name="Baroncelli R."/>
        </authorList>
    </citation>
    <scope>NUCLEOTIDE SEQUENCE [LARGE SCALE GENOMIC DNA]</scope>
    <source>
        <strain evidence="5">7/96</strain>
    </source>
</reference>
<feature type="repeat" description="ANK" evidence="3">
    <location>
        <begin position="582"/>
        <end position="615"/>
    </location>
</feature>
<gene>
    <name evidence="5" type="ORF">DHEL01_v210036</name>
</gene>
<feature type="region of interest" description="Disordered" evidence="4">
    <location>
        <begin position="94"/>
        <end position="119"/>
    </location>
</feature>
<dbReference type="SUPFAM" id="SSF48403">
    <property type="entry name" value="Ankyrin repeat"/>
    <property type="match status" value="1"/>
</dbReference>
<dbReference type="PROSITE" id="PS50088">
    <property type="entry name" value="ANK_REPEAT"/>
    <property type="match status" value="6"/>
</dbReference>
<feature type="repeat" description="ANK" evidence="3">
    <location>
        <begin position="548"/>
        <end position="580"/>
    </location>
</feature>
<evidence type="ECO:0000256" key="1">
    <source>
        <dbReference type="ARBA" id="ARBA00022737"/>
    </source>
</evidence>
<dbReference type="Pfam" id="PF13857">
    <property type="entry name" value="Ank_5"/>
    <property type="match status" value="1"/>
</dbReference>
<dbReference type="SMART" id="SM00248">
    <property type="entry name" value="ANK"/>
    <property type="match status" value="7"/>
</dbReference>
<dbReference type="OrthoDB" id="4772757at2759"/>
<dbReference type="Gene3D" id="1.25.40.20">
    <property type="entry name" value="Ankyrin repeat-containing domain"/>
    <property type="match status" value="1"/>
</dbReference>
<sequence length="826" mass="91229">MDDALHDVERVAGVGLHTIVGLKRGISAQLNDGSDLHLIHGELIELSGLLEDVNQLRHRTFSGTPKKNLDVLRAIYRDLRDVLETFEDVRAVCPGVGDNEPNDPQLHSSSEMSAERRSKKPFKERITLIHRHLRERRLSLLSKLVVLNTLIETYPDEDVLGQYTRAEHGSRLLTDSSSLESDARQPVDASSDVEWSEQKSIIAPQFENEKYLSSEMFPVFKHMRQETLRTPPSKSGMVDDSLQSPRSPRSMRQLALPDMHYERSVKKEVYFARLEQAFSTITHSPPVNERGTRPFSVQGQPRVGSTSCSPRCRCRCHSNRSVAHLSLAAFRSTLGTFAFSFTGPNTGSSACTDSSCRSHRARWLRITYVFPSWLFSAAITASFSDGIGSPELLIRVCRVIPSNNPDGYHNIFGYISRKDVDSIKKAIQRKQVVITDVLDTGMTPIAFALRHFSLPMVQFLLQEGADLFQEGPTGVTPPGFMMALEKLYTDPNMPRSDRTILEELLPLDTIIEMAGLSPLHKVVLGIRRLDLGELLRLDVCPVDQMDYSGRTALQWAAARGDAAAISELLDAGAQLECKTRLRSETPLMIACRTGASPHAIRTLLAAGADINTADCYGQTPLILGAAASGGRDRMDIVGALLDAGADVNSEQGYARATPLAYACVSGNLEMVQFLIGAGADVNHRDRDGSTILMNAVIYHACKTAETLLRHGVDVRATDNKGKTVLHCIAEVSNEDMMEVFASADPWCVVDPEQRDHDGRSALDTFDQRTTSPAPGLREKFLELLQILSQRHRHGLGTEEDEADGEMFFDALDDLDDANNTNSHGNS</sequence>
<keyword evidence="2 3" id="KW-0040">ANK repeat</keyword>
<evidence type="ECO:0000256" key="4">
    <source>
        <dbReference type="SAM" id="MobiDB-lite"/>
    </source>
</evidence>
<dbReference type="EMBL" id="MAVT02001231">
    <property type="protein sequence ID" value="POS71575.1"/>
    <property type="molecule type" value="Genomic_DNA"/>
</dbReference>
<keyword evidence="6" id="KW-1185">Reference proteome</keyword>
<accession>A0A2P5HMV6</accession>
<comment type="caution">
    <text evidence="5">The sequence shown here is derived from an EMBL/GenBank/DDBJ whole genome shotgun (WGS) entry which is preliminary data.</text>
</comment>
<dbReference type="InterPro" id="IPR036770">
    <property type="entry name" value="Ankyrin_rpt-contain_sf"/>
</dbReference>
<feature type="repeat" description="ANK" evidence="3">
    <location>
        <begin position="440"/>
        <end position="467"/>
    </location>
</feature>
<dbReference type="Proteomes" id="UP000094444">
    <property type="component" value="Unassembled WGS sequence"/>
</dbReference>
<dbReference type="Pfam" id="PF12796">
    <property type="entry name" value="Ank_2"/>
    <property type="match status" value="1"/>
</dbReference>
<keyword evidence="1" id="KW-0677">Repeat</keyword>
<organism evidence="5 6">
    <name type="scientific">Diaporthe helianthi</name>
    <dbReference type="NCBI Taxonomy" id="158607"/>
    <lineage>
        <taxon>Eukaryota</taxon>
        <taxon>Fungi</taxon>
        <taxon>Dikarya</taxon>
        <taxon>Ascomycota</taxon>
        <taxon>Pezizomycotina</taxon>
        <taxon>Sordariomycetes</taxon>
        <taxon>Sordariomycetidae</taxon>
        <taxon>Diaporthales</taxon>
        <taxon>Diaporthaceae</taxon>
        <taxon>Diaporthe</taxon>
    </lineage>
</organism>
<name>A0A2P5HMV6_DIAHE</name>
<feature type="region of interest" description="Disordered" evidence="4">
    <location>
        <begin position="228"/>
        <end position="248"/>
    </location>
</feature>
<dbReference type="PANTHER" id="PTHR24171">
    <property type="entry name" value="ANKYRIN REPEAT DOMAIN-CONTAINING PROTEIN 39-RELATED"/>
    <property type="match status" value="1"/>
</dbReference>